<dbReference type="InterPro" id="IPR029033">
    <property type="entry name" value="His_PPase_superfam"/>
</dbReference>
<name>A0ABV3T0Q2_9ACTN</name>
<dbReference type="CDD" id="cd07067">
    <property type="entry name" value="HP_PGM_like"/>
    <property type="match status" value="1"/>
</dbReference>
<dbReference type="InterPro" id="IPR013078">
    <property type="entry name" value="His_Pase_superF_clade-1"/>
</dbReference>
<dbReference type="RefSeq" id="WP_367994749.1">
    <property type="nucleotide sequence ID" value="NZ_JBFPJR010000026.1"/>
</dbReference>
<evidence type="ECO:0000313" key="2">
    <source>
        <dbReference type="Proteomes" id="UP001556631"/>
    </source>
</evidence>
<comment type="caution">
    <text evidence="1">The sequence shown here is derived from an EMBL/GenBank/DDBJ whole genome shotgun (WGS) entry which is preliminary data.</text>
</comment>
<dbReference type="PANTHER" id="PTHR48100:SF62">
    <property type="entry name" value="GLUCOSYL-3-PHOSPHOGLYCERATE PHOSPHATASE"/>
    <property type="match status" value="1"/>
</dbReference>
<dbReference type="PROSITE" id="PS00175">
    <property type="entry name" value="PG_MUTASE"/>
    <property type="match status" value="1"/>
</dbReference>
<keyword evidence="2" id="KW-1185">Reference proteome</keyword>
<proteinExistence type="predicted"/>
<evidence type="ECO:0000313" key="1">
    <source>
        <dbReference type="EMBL" id="MEX0428780.1"/>
    </source>
</evidence>
<dbReference type="EMBL" id="JBFPJR010000026">
    <property type="protein sequence ID" value="MEX0428780.1"/>
    <property type="molecule type" value="Genomic_DNA"/>
</dbReference>
<dbReference type="Proteomes" id="UP001556631">
    <property type="component" value="Unassembled WGS sequence"/>
</dbReference>
<dbReference type="InterPro" id="IPR050275">
    <property type="entry name" value="PGM_Phosphatase"/>
</dbReference>
<dbReference type="SMART" id="SM00855">
    <property type="entry name" value="PGAM"/>
    <property type="match status" value="1"/>
</dbReference>
<dbReference type="Gene3D" id="3.40.50.1240">
    <property type="entry name" value="Phosphoglycerate mutase-like"/>
    <property type="match status" value="1"/>
</dbReference>
<reference evidence="1 2" key="1">
    <citation type="submission" date="2024-07" db="EMBL/GenBank/DDBJ databases">
        <authorList>
            <person name="Lee S."/>
            <person name="Kang M."/>
        </authorList>
    </citation>
    <scope>NUCLEOTIDE SEQUENCE [LARGE SCALE GENOMIC DNA]</scope>
    <source>
        <strain evidence="1 2">DS6</strain>
    </source>
</reference>
<accession>A0ABV3T0Q2</accession>
<organism evidence="1 2">
    <name type="scientific">Nocardioides eburneus</name>
    <dbReference type="NCBI Taxonomy" id="3231482"/>
    <lineage>
        <taxon>Bacteria</taxon>
        <taxon>Bacillati</taxon>
        <taxon>Actinomycetota</taxon>
        <taxon>Actinomycetes</taxon>
        <taxon>Propionibacteriales</taxon>
        <taxon>Nocardioidaceae</taxon>
        <taxon>Nocardioides</taxon>
    </lineage>
</organism>
<dbReference type="SUPFAM" id="SSF53254">
    <property type="entry name" value="Phosphoglycerate mutase-like"/>
    <property type="match status" value="1"/>
</dbReference>
<sequence>MRRLVLLRHGETPWNAERRWQGQTDVELSELGHLQAKAVAPALAAYAPVALWCSDLARAVQTAAYVGERVGLEPRHDRRLRETSAGAIEGLTTDEIWARHGTTRPELSALGGESADAVADRVAAALAEVGAALDAGETAVVVSHGTAVRHGISRLMGWPVDVDSALRGMSNCGWAELVSEGDEGPWRLAAYNRTAPIS</sequence>
<dbReference type="Pfam" id="PF00300">
    <property type="entry name" value="His_Phos_1"/>
    <property type="match status" value="1"/>
</dbReference>
<dbReference type="PANTHER" id="PTHR48100">
    <property type="entry name" value="BROAD-SPECIFICITY PHOSPHATASE YOR283W-RELATED"/>
    <property type="match status" value="1"/>
</dbReference>
<protein>
    <submittedName>
        <fullName evidence="1">Histidine phosphatase family protein</fullName>
    </submittedName>
</protein>
<dbReference type="InterPro" id="IPR001345">
    <property type="entry name" value="PG/BPGM_mutase_AS"/>
</dbReference>
<gene>
    <name evidence="1" type="ORF">AB3X52_14220</name>
</gene>